<evidence type="ECO:0000313" key="5">
    <source>
        <dbReference type="Proteomes" id="UP000824071"/>
    </source>
</evidence>
<keyword evidence="2" id="KW-0964">Secreted</keyword>
<name>A0A9D1IEW2_9FIRM</name>
<dbReference type="Pfam" id="PF01391">
    <property type="entry name" value="Collagen"/>
    <property type="match status" value="1"/>
</dbReference>
<feature type="region of interest" description="Disordered" evidence="3">
    <location>
        <begin position="1"/>
        <end position="108"/>
    </location>
</feature>
<evidence type="ECO:0000256" key="2">
    <source>
        <dbReference type="ARBA" id="ARBA00022525"/>
    </source>
</evidence>
<dbReference type="EMBL" id="DVMW01000036">
    <property type="protein sequence ID" value="HIU36200.1"/>
    <property type="molecule type" value="Genomic_DNA"/>
</dbReference>
<dbReference type="AlphaFoldDB" id="A0A9D1IEW2"/>
<gene>
    <name evidence="4" type="ORF">IAC53_06325</name>
</gene>
<dbReference type="Proteomes" id="UP000824071">
    <property type="component" value="Unassembled WGS sequence"/>
</dbReference>
<evidence type="ECO:0000256" key="3">
    <source>
        <dbReference type="SAM" id="MobiDB-lite"/>
    </source>
</evidence>
<dbReference type="PANTHER" id="PTHR15427:SF33">
    <property type="entry name" value="COLLAGEN IV NC1 DOMAIN-CONTAINING PROTEIN"/>
    <property type="match status" value="1"/>
</dbReference>
<evidence type="ECO:0000256" key="1">
    <source>
        <dbReference type="ARBA" id="ARBA00004613"/>
    </source>
</evidence>
<keyword evidence="4" id="KW-0176">Collagen</keyword>
<reference evidence="4" key="2">
    <citation type="journal article" date="2021" name="PeerJ">
        <title>Extensive microbial diversity within the chicken gut microbiome revealed by metagenomics and culture.</title>
        <authorList>
            <person name="Gilroy R."/>
            <person name="Ravi A."/>
            <person name="Getino M."/>
            <person name="Pursley I."/>
            <person name="Horton D.L."/>
            <person name="Alikhan N.F."/>
            <person name="Baker D."/>
            <person name="Gharbi K."/>
            <person name="Hall N."/>
            <person name="Watson M."/>
            <person name="Adriaenssens E.M."/>
            <person name="Foster-Nyarko E."/>
            <person name="Jarju S."/>
            <person name="Secka A."/>
            <person name="Antonio M."/>
            <person name="Oren A."/>
            <person name="Chaudhuri R.R."/>
            <person name="La Ragione R."/>
            <person name="Hildebrand F."/>
            <person name="Pallen M.J."/>
        </authorList>
    </citation>
    <scope>NUCLEOTIDE SEQUENCE</scope>
    <source>
        <strain evidence="4">ChiGjej1B1-19959</strain>
    </source>
</reference>
<proteinExistence type="predicted"/>
<dbReference type="InterPro" id="IPR050392">
    <property type="entry name" value="Collagen/C1q_domain"/>
</dbReference>
<dbReference type="PANTHER" id="PTHR15427">
    <property type="entry name" value="EMILIN ELASTIN MICROFIBRIL INTERFACE-LOCATED PROTEIN ELASTIN MICROFIBRIL INTERFACER"/>
    <property type="match status" value="1"/>
</dbReference>
<sequence length="235" mass="24171">MENRMTLQRLFPHFRPPRPPFQKPVKPGCRVCCCPGEPGPQGPQGEPGPQGPQGEPGPQGSQGEPGPQGPQGEPGPQGPQGEPGPQGPQGEPGPQGPQGPQGEPGVPASASFVTYEVVFQTGQPVAFAAGVPDTSGNIALSGGTNIVLQPGKYAVWYSVSAVLDNAGYMQVTPSYNGQPHIEYGVYFRTAAALSSASGAAALLIDVPQQTNFTLSYNSNTTDRSGAANVVICKLA</sequence>
<organism evidence="4 5">
    <name type="scientific">Candidatus Fimenecus excrementigallinarum</name>
    <dbReference type="NCBI Taxonomy" id="2840816"/>
    <lineage>
        <taxon>Bacteria</taxon>
        <taxon>Bacillati</taxon>
        <taxon>Bacillota</taxon>
        <taxon>Clostridia</taxon>
        <taxon>Candidatus Fimenecus</taxon>
    </lineage>
</organism>
<dbReference type="InterPro" id="IPR008160">
    <property type="entry name" value="Collagen"/>
</dbReference>
<feature type="compositionally biased region" description="Low complexity" evidence="3">
    <location>
        <begin position="52"/>
        <end position="65"/>
    </location>
</feature>
<accession>A0A9D1IEW2</accession>
<evidence type="ECO:0000313" key="4">
    <source>
        <dbReference type="EMBL" id="HIU36200.1"/>
    </source>
</evidence>
<comment type="subcellular location">
    <subcellularLocation>
        <location evidence="1">Secreted</location>
    </subcellularLocation>
</comment>
<protein>
    <submittedName>
        <fullName evidence="4">Collagen-like protein</fullName>
    </submittedName>
</protein>
<comment type="caution">
    <text evidence="4">The sequence shown here is derived from an EMBL/GenBank/DDBJ whole genome shotgun (WGS) entry which is preliminary data.</text>
</comment>
<reference evidence="4" key="1">
    <citation type="submission" date="2020-10" db="EMBL/GenBank/DDBJ databases">
        <authorList>
            <person name="Gilroy R."/>
        </authorList>
    </citation>
    <scope>NUCLEOTIDE SEQUENCE</scope>
    <source>
        <strain evidence="4">ChiGjej1B1-19959</strain>
    </source>
</reference>
<dbReference type="Gene3D" id="1.20.5.320">
    <property type="entry name" value="6-Phosphogluconate Dehydrogenase, domain 3"/>
    <property type="match status" value="1"/>
</dbReference>